<dbReference type="InterPro" id="IPR035952">
    <property type="entry name" value="Rhomboid-like_sf"/>
</dbReference>
<proteinExistence type="predicted"/>
<name>A0A1X9M094_9MICO</name>
<dbReference type="Gene3D" id="1.20.1540.10">
    <property type="entry name" value="Rhomboid-like"/>
    <property type="match status" value="1"/>
</dbReference>
<keyword evidence="6" id="KW-0614">Plasmid</keyword>
<dbReference type="SUPFAM" id="SSF144091">
    <property type="entry name" value="Rhomboid-like"/>
    <property type="match status" value="1"/>
</dbReference>
<comment type="subcellular location">
    <subcellularLocation>
        <location evidence="1">Cell membrane</location>
        <topology evidence="1">Multi-pass membrane protein</topology>
    </subcellularLocation>
</comment>
<dbReference type="Pfam" id="PF09924">
    <property type="entry name" value="LPG_synthase_C"/>
    <property type="match status" value="1"/>
</dbReference>
<dbReference type="InterPro" id="IPR016181">
    <property type="entry name" value="Acyl_CoA_acyltransferase"/>
</dbReference>
<dbReference type="InterPro" id="IPR051211">
    <property type="entry name" value="PG_lysyltransferase"/>
</dbReference>
<dbReference type="Proteomes" id="UP000192775">
    <property type="component" value="Plasmid unnamed2"/>
</dbReference>
<evidence type="ECO:0000256" key="3">
    <source>
        <dbReference type="ARBA" id="ARBA00022692"/>
    </source>
</evidence>
<dbReference type="RefSeq" id="WP_085021875.1">
    <property type="nucleotide sequence ID" value="NZ_BMHD01000004.1"/>
</dbReference>
<dbReference type="KEGG" id="cphy:B5808_20290"/>
<organism evidence="6 7">
    <name type="scientific">Cnuibacter physcomitrellae</name>
    <dbReference type="NCBI Taxonomy" id="1619308"/>
    <lineage>
        <taxon>Bacteria</taxon>
        <taxon>Bacillati</taxon>
        <taxon>Actinomycetota</taxon>
        <taxon>Actinomycetes</taxon>
        <taxon>Micrococcales</taxon>
        <taxon>Microbacteriaceae</taxon>
        <taxon>Cnuibacter</taxon>
    </lineage>
</organism>
<evidence type="ECO:0000313" key="7">
    <source>
        <dbReference type="Proteomes" id="UP000192775"/>
    </source>
</evidence>
<evidence type="ECO:0000256" key="4">
    <source>
        <dbReference type="ARBA" id="ARBA00022989"/>
    </source>
</evidence>
<dbReference type="SUPFAM" id="SSF55729">
    <property type="entry name" value="Acyl-CoA N-acyltransferases (Nat)"/>
    <property type="match status" value="1"/>
</dbReference>
<dbReference type="GO" id="GO:0005886">
    <property type="term" value="C:plasma membrane"/>
    <property type="evidence" value="ECO:0007669"/>
    <property type="project" value="UniProtKB-SubCell"/>
</dbReference>
<accession>A0A1X9M094</accession>
<geneLocation type="plasmid" evidence="6">
    <name>unnamed2</name>
</geneLocation>
<dbReference type="PANTHER" id="PTHR34697">
    <property type="entry name" value="PHOSPHATIDYLGLYCEROL LYSYLTRANSFERASE"/>
    <property type="match status" value="1"/>
</dbReference>
<keyword evidence="2" id="KW-1003">Cell membrane</keyword>
<evidence type="ECO:0000256" key="5">
    <source>
        <dbReference type="ARBA" id="ARBA00023136"/>
    </source>
</evidence>
<keyword evidence="7" id="KW-1185">Reference proteome</keyword>
<evidence type="ECO:0000313" key="6">
    <source>
        <dbReference type="EMBL" id="ARJ07740.1"/>
    </source>
</evidence>
<keyword evidence="5" id="KW-0472">Membrane</keyword>
<gene>
    <name evidence="6" type="ORF">B5808_20290</name>
</gene>
<dbReference type="GO" id="GO:0055091">
    <property type="term" value="P:phospholipid homeostasis"/>
    <property type="evidence" value="ECO:0007669"/>
    <property type="project" value="TreeGrafter"/>
</dbReference>
<dbReference type="GO" id="GO:0016755">
    <property type="term" value="F:aminoacyltransferase activity"/>
    <property type="evidence" value="ECO:0007669"/>
    <property type="project" value="TreeGrafter"/>
</dbReference>
<evidence type="ECO:0000256" key="2">
    <source>
        <dbReference type="ARBA" id="ARBA00022475"/>
    </source>
</evidence>
<keyword evidence="3" id="KW-0812">Transmembrane</keyword>
<sequence>MGGWVRRHPATFTIATVTIVMTVLRLTTAPEGGNWDVFDSEEETVFGANQWWRLITSSVLTSSWVKLALLVPLILVVVGESERLLGVRRAVVAWAAGTTASLMIGLAASSAINDYLAYVPLAAPAVDAVSPATGIVSVALAASYRTGALWRRRIRITTTLFALTLMLYSGDAPDLFALVAVPVGLVLGFALGGRGSRFKPIRSSHHEVRVLLASLVVVSVGGPVIAAIFNGGGGLLSNFGYLSSDSVSIVEAVSCAWGAKTAAACPGVVDVLTPKYPWVGVVALLPVLVGLIAAWGVLKGRRAGLWLAIALELILFAIMVNVSTLLDAGATQALQQLPSAQSGDAVVLWQAVISAIVSTAAPLLIAASLVLLRRHVYVAGPRRALRSFVRIGGASLAASATLAVAGQISVAGQFRPVVDVSSVLSALPERLLPPSLLVSRALLYVPTTPGADLFWYLPSVVCWAGLVIASARLILSRPVRHDSDATRARMLLEQGGGDTVSFMSTWPQTSFWFTRDGRAVVAYRVQGFIAITLGGPFGPGSNDPEAVNGFVRYCGDHGLTAAFYSVDDDHRELYEHLGWRSIQVAEEAVLDPTAWTTSGKKWQDIRTAVNRAGKVGLRAEWTRWRGLSLLEQSQIVALSEAWVSEKDLPEMSFTLGGVDQLRDDAVRVLVALDDHDRVRAVTSWLPRYERGRVIGYTLDFMRREPDAVNGIMEFLIASAAEQFKAEGLTFLSLSGAPLARTTEPDALASGPLDRLLDDIGARLEPAYGFRSLLAFKRKFQPQFVPLWLIYPDTTDLPGIAVALARCYLPELTLRSAAKYLRRMRA</sequence>
<keyword evidence="4" id="KW-1133">Transmembrane helix</keyword>
<dbReference type="PANTHER" id="PTHR34697:SF2">
    <property type="entry name" value="PHOSPHATIDYLGLYCEROL LYSYLTRANSFERASE"/>
    <property type="match status" value="1"/>
</dbReference>
<reference evidence="6 7" key="1">
    <citation type="submission" date="2017-04" db="EMBL/GenBank/DDBJ databases">
        <authorList>
            <person name="Afonso C.L."/>
            <person name="Miller P.J."/>
            <person name="Scott M.A."/>
            <person name="Spackman E."/>
            <person name="Goraichik I."/>
            <person name="Dimitrov K.M."/>
            <person name="Suarez D.L."/>
            <person name="Swayne D.E."/>
        </authorList>
    </citation>
    <scope>NUCLEOTIDE SEQUENCE [LARGE SCALE GENOMIC DNA]</scope>
    <source>
        <strain evidence="7">XA(T)</strain>
        <plasmid evidence="7">Plasmid unnamed2</plasmid>
    </source>
</reference>
<dbReference type="EMBL" id="CP020717">
    <property type="protein sequence ID" value="ARJ07740.1"/>
    <property type="molecule type" value="Genomic_DNA"/>
</dbReference>
<protein>
    <submittedName>
        <fullName evidence="6">Uncharacterized protein</fullName>
    </submittedName>
</protein>
<evidence type="ECO:0000256" key="1">
    <source>
        <dbReference type="ARBA" id="ARBA00004651"/>
    </source>
</evidence>
<dbReference type="InterPro" id="IPR024320">
    <property type="entry name" value="LPG_synthase_C"/>
</dbReference>
<dbReference type="AlphaFoldDB" id="A0A1X9M094"/>